<keyword evidence="3" id="KW-0808">Transferase</keyword>
<dbReference type="InterPro" id="IPR007197">
    <property type="entry name" value="rSAM"/>
</dbReference>
<evidence type="ECO:0000259" key="8">
    <source>
        <dbReference type="PROSITE" id="PS51332"/>
    </source>
</evidence>
<dbReference type="SFLD" id="SFLDG01123">
    <property type="entry name" value="methyltransferase_(Class_B)"/>
    <property type="match status" value="1"/>
</dbReference>
<keyword evidence="4" id="KW-0949">S-adenosyl-L-methionine</keyword>
<feature type="domain" description="B12-binding" evidence="8">
    <location>
        <begin position="27"/>
        <end position="159"/>
    </location>
</feature>
<dbReference type="Pfam" id="PF02310">
    <property type="entry name" value="B12-binding"/>
    <property type="match status" value="1"/>
</dbReference>
<dbReference type="InterPro" id="IPR006158">
    <property type="entry name" value="Cobalamin-bd"/>
</dbReference>
<evidence type="ECO:0000256" key="4">
    <source>
        <dbReference type="ARBA" id="ARBA00022691"/>
    </source>
</evidence>
<name>A0ABU7FTV9_9ACTN</name>
<dbReference type="PROSITE" id="PS51918">
    <property type="entry name" value="RADICAL_SAM"/>
    <property type="match status" value="1"/>
</dbReference>
<evidence type="ECO:0000313" key="10">
    <source>
        <dbReference type="EMBL" id="MED7827502.1"/>
    </source>
</evidence>
<comment type="caution">
    <text evidence="10">The sequence shown here is derived from an EMBL/GenBank/DDBJ whole genome shotgun (WGS) entry which is preliminary data.</text>
</comment>
<dbReference type="SMART" id="SM00729">
    <property type="entry name" value="Elp3"/>
    <property type="match status" value="1"/>
</dbReference>
<dbReference type="SFLD" id="SFLDS00029">
    <property type="entry name" value="Radical_SAM"/>
    <property type="match status" value="1"/>
</dbReference>
<dbReference type="CDD" id="cd01335">
    <property type="entry name" value="Radical_SAM"/>
    <property type="match status" value="1"/>
</dbReference>
<comment type="cofactor">
    <cofactor evidence="1">
        <name>[4Fe-4S] cluster</name>
        <dbReference type="ChEBI" id="CHEBI:49883"/>
    </cofactor>
</comment>
<evidence type="ECO:0000313" key="11">
    <source>
        <dbReference type="Proteomes" id="UP001333996"/>
    </source>
</evidence>
<dbReference type="InterPro" id="IPR006638">
    <property type="entry name" value="Elp3/MiaA/NifB-like_rSAM"/>
</dbReference>
<keyword evidence="11" id="KW-1185">Reference proteome</keyword>
<evidence type="ECO:0000256" key="1">
    <source>
        <dbReference type="ARBA" id="ARBA00001966"/>
    </source>
</evidence>
<dbReference type="PANTHER" id="PTHR43409">
    <property type="entry name" value="ANAEROBIC MAGNESIUM-PROTOPORPHYRIN IX MONOMETHYL ESTER CYCLASE-RELATED"/>
    <property type="match status" value="1"/>
</dbReference>
<dbReference type="SFLD" id="SFLDG01082">
    <property type="entry name" value="B12-binding_domain_containing"/>
    <property type="match status" value="1"/>
</dbReference>
<evidence type="ECO:0000256" key="5">
    <source>
        <dbReference type="ARBA" id="ARBA00022723"/>
    </source>
</evidence>
<evidence type="ECO:0000256" key="7">
    <source>
        <dbReference type="ARBA" id="ARBA00023014"/>
    </source>
</evidence>
<protein>
    <submittedName>
        <fullName evidence="10">Radical SAM protein</fullName>
    </submittedName>
</protein>
<proteinExistence type="predicted"/>
<feature type="domain" description="Radical SAM core" evidence="9">
    <location>
        <begin position="230"/>
        <end position="477"/>
    </location>
</feature>
<dbReference type="InterPro" id="IPR023404">
    <property type="entry name" value="rSAM_horseshoe"/>
</dbReference>
<dbReference type="Gene3D" id="3.80.30.20">
    <property type="entry name" value="tm_1862 like domain"/>
    <property type="match status" value="1"/>
</dbReference>
<dbReference type="Pfam" id="PF04055">
    <property type="entry name" value="Radical_SAM"/>
    <property type="match status" value="1"/>
</dbReference>
<organism evidence="10 11">
    <name type="scientific">Streptomyces chiangmaiensis</name>
    <dbReference type="NCBI Taxonomy" id="766497"/>
    <lineage>
        <taxon>Bacteria</taxon>
        <taxon>Bacillati</taxon>
        <taxon>Actinomycetota</taxon>
        <taxon>Actinomycetes</taxon>
        <taxon>Kitasatosporales</taxon>
        <taxon>Streptomycetaceae</taxon>
        <taxon>Streptomyces</taxon>
    </lineage>
</organism>
<keyword evidence="2" id="KW-0489">Methyltransferase</keyword>
<dbReference type="InterPro" id="IPR058240">
    <property type="entry name" value="rSAM_sf"/>
</dbReference>
<keyword evidence="6" id="KW-0408">Iron</keyword>
<dbReference type="SUPFAM" id="SSF102114">
    <property type="entry name" value="Radical SAM enzymes"/>
    <property type="match status" value="1"/>
</dbReference>
<evidence type="ECO:0000256" key="3">
    <source>
        <dbReference type="ARBA" id="ARBA00022679"/>
    </source>
</evidence>
<sequence length="513" mass="56347">MPRLPLINGADARRTLDALFVNAPLRDYALRPRTNDYTLPVLGMAYIATYAKQAGFNVGLLDAEAHGLGVAETAQICNAAAPRWAAMNLLAPTYEMSARIAAKLDPHIALMAGGHHAKAMPDRILADPRMANLQALVLGEGELRVAALLKDQQRRRELPGVLWRDRLLGTRAAGVADPKTSAALLGPDINALPYVDRAFLPQDPYRSAPTAADRRLADRGHAGWRATAARDGHIEANIVGSRGCPYNCTFCGAAVSANPDTAIRVRTPENIISELNQLHAEHGVTAFRFVDDLFLGAGRVIDEQMAAFTRHRIGEKYVWDATGRINVLDRLSDRDLERLVSNGLREVALGIESGSDRILQAMDKRINAEMTERVARRLVSHGIGVKGYFILGFPGETQDDLNATICHIRNLWAISDHHSGDVRASVFEFRPYPGTPVWHTLIEAGHTPDALLAYGDVDLTGDGAHESMRQRDEFNFSVGIQFGDIPLQRIRATLATLTREQHQRNQDRREAAA</sequence>
<keyword evidence="7" id="KW-0411">Iron-sulfur</keyword>
<dbReference type="Gene3D" id="3.40.50.280">
    <property type="entry name" value="Cobalamin-binding domain"/>
    <property type="match status" value="1"/>
</dbReference>
<dbReference type="Proteomes" id="UP001333996">
    <property type="component" value="Unassembled WGS sequence"/>
</dbReference>
<evidence type="ECO:0000256" key="2">
    <source>
        <dbReference type="ARBA" id="ARBA00022603"/>
    </source>
</evidence>
<dbReference type="RefSeq" id="WP_329511882.1">
    <property type="nucleotide sequence ID" value="NZ_BAAAYZ010000216.1"/>
</dbReference>
<evidence type="ECO:0000256" key="6">
    <source>
        <dbReference type="ARBA" id="ARBA00023004"/>
    </source>
</evidence>
<dbReference type="InterPro" id="IPR034466">
    <property type="entry name" value="Methyltransferase_Class_B"/>
</dbReference>
<keyword evidence="5" id="KW-0479">Metal-binding</keyword>
<gene>
    <name evidence="10" type="ORF">VXC91_37790</name>
</gene>
<dbReference type="PANTHER" id="PTHR43409:SF7">
    <property type="entry name" value="BLL1977 PROTEIN"/>
    <property type="match status" value="1"/>
</dbReference>
<dbReference type="PROSITE" id="PS51332">
    <property type="entry name" value="B12_BINDING"/>
    <property type="match status" value="1"/>
</dbReference>
<accession>A0ABU7FTV9</accession>
<dbReference type="InterPro" id="IPR051198">
    <property type="entry name" value="BchE-like"/>
</dbReference>
<reference evidence="10" key="1">
    <citation type="submission" date="2024-01" db="EMBL/GenBank/DDBJ databases">
        <title>First draft genome sequence data of TA4-1, the type strain of Gram-positive actinobacterium Streptomyces chiangmaiensis.</title>
        <authorList>
            <person name="Yasawong M."/>
            <person name="Nantapong N."/>
        </authorList>
    </citation>
    <scope>NUCLEOTIDE SEQUENCE</scope>
    <source>
        <strain evidence="10">TA4-1</strain>
    </source>
</reference>
<evidence type="ECO:0000259" key="9">
    <source>
        <dbReference type="PROSITE" id="PS51918"/>
    </source>
</evidence>
<dbReference type="EMBL" id="JAYWVC010000239">
    <property type="protein sequence ID" value="MED7827502.1"/>
    <property type="molecule type" value="Genomic_DNA"/>
</dbReference>